<proteinExistence type="evidence at transcript level"/>
<dbReference type="EMBL" id="AY123135">
    <property type="protein sequence ID" value="AAM94007.1"/>
    <property type="molecule type" value="mRNA"/>
</dbReference>
<comment type="similarity">
    <text evidence="1">Belongs to the BolA/IbaG family.</text>
</comment>
<dbReference type="InterPro" id="IPR002634">
    <property type="entry name" value="BolA"/>
</dbReference>
<dbReference type="PANTHER" id="PTHR46230:SF7">
    <property type="entry name" value="BOLA-LIKE PROTEIN 1"/>
    <property type="match status" value="1"/>
</dbReference>
<sequence length="129" mass="14026">MLAKIKDQVNALQHADEEPQGTASFENGQAADEPAIDPSRPVYSAIIRKLNVLKPMRLDVMDNSAAHAGHAGSRGLGDESHFAVSVVSEAFEGLSIVQRHRVIYTLLNEEMSSGHIHALQIEAKTPFQV</sequence>
<evidence type="ECO:0000256" key="2">
    <source>
        <dbReference type="SAM" id="MobiDB-lite"/>
    </source>
</evidence>
<accession>Q7XZ17</accession>
<reference evidence="3" key="1">
    <citation type="submission" date="2002-06" db="EMBL/GenBank/DDBJ databases">
        <authorList>
            <person name="Liu C.L."/>
            <person name="Lee Y.K."/>
            <person name="Lee H.K."/>
        </authorList>
    </citation>
    <scope>NUCLEOTIDE SEQUENCE</scope>
</reference>
<organism evidence="3">
    <name type="scientific">Griffithsia japonica</name>
    <name type="common">Red alga</name>
    <dbReference type="NCBI Taxonomy" id="83288"/>
    <lineage>
        <taxon>Eukaryota</taxon>
        <taxon>Rhodophyta</taxon>
        <taxon>Florideophyceae</taxon>
        <taxon>Rhodymeniophycidae</taxon>
        <taxon>Ceramiales</taxon>
        <taxon>Ceramiaceae</taxon>
        <taxon>Griffithsia</taxon>
    </lineage>
</organism>
<dbReference type="PANTHER" id="PTHR46230">
    <property type="match status" value="1"/>
</dbReference>
<dbReference type="InterPro" id="IPR036065">
    <property type="entry name" value="BolA-like_sf"/>
</dbReference>
<feature type="region of interest" description="Disordered" evidence="2">
    <location>
        <begin position="9"/>
        <end position="37"/>
    </location>
</feature>
<dbReference type="AlphaFoldDB" id="Q7XZ17"/>
<evidence type="ECO:0000313" key="3">
    <source>
        <dbReference type="EMBL" id="AAM94007.1"/>
    </source>
</evidence>
<dbReference type="SUPFAM" id="SSF82657">
    <property type="entry name" value="BolA-like"/>
    <property type="match status" value="1"/>
</dbReference>
<protein>
    <submittedName>
        <fullName evidence="3">BolA</fullName>
    </submittedName>
</protein>
<dbReference type="GO" id="GO:0016226">
    <property type="term" value="P:iron-sulfur cluster assembly"/>
    <property type="evidence" value="ECO:0007669"/>
    <property type="project" value="TreeGrafter"/>
</dbReference>
<name>Q7XZ17_GRIJA</name>
<evidence type="ECO:0000256" key="1">
    <source>
        <dbReference type="RuleBase" id="RU003860"/>
    </source>
</evidence>
<dbReference type="Gene3D" id="3.30.300.90">
    <property type="entry name" value="BolA-like"/>
    <property type="match status" value="1"/>
</dbReference>
<dbReference type="Pfam" id="PF01722">
    <property type="entry name" value="BolA"/>
    <property type="match status" value="1"/>
</dbReference>